<feature type="transmembrane region" description="Helical" evidence="6">
    <location>
        <begin position="100"/>
        <end position="117"/>
    </location>
</feature>
<evidence type="ECO:0000313" key="20">
    <source>
        <dbReference type="EMBL" id="OUP18302.1"/>
    </source>
</evidence>
<reference evidence="21" key="7">
    <citation type="submission" date="2023-03" db="EMBL/GenBank/DDBJ databases">
        <title>Parabacteroides distasonis, a bacteria resistant against UC.</title>
        <authorList>
            <person name="Dai W."/>
        </authorList>
    </citation>
    <scope>NUCLEOTIDE SEQUENCE</scope>
    <source>
        <strain evidence="21">F1-28</strain>
    </source>
</reference>
<dbReference type="InterPro" id="IPR037185">
    <property type="entry name" value="EmrE-like"/>
</dbReference>
<dbReference type="Proteomes" id="UP000471216">
    <property type="component" value="Unassembled WGS sequence"/>
</dbReference>
<dbReference type="PANTHER" id="PTHR32322:SF18">
    <property type="entry name" value="S-ADENOSYLMETHIONINE_S-ADENOSYLHOMOCYSTEINE TRANSPORTER"/>
    <property type="match status" value="1"/>
</dbReference>
<evidence type="ECO:0000313" key="12">
    <source>
        <dbReference type="EMBL" id="MDB9003831.1"/>
    </source>
</evidence>
<reference evidence="12" key="6">
    <citation type="submission" date="2023-01" db="EMBL/GenBank/DDBJ databases">
        <title>Human gut microbiome strain richness.</title>
        <authorList>
            <person name="Chen-Liaw A."/>
        </authorList>
    </citation>
    <scope>NUCLEOTIDE SEQUENCE</scope>
    <source>
        <strain evidence="13">D35st1_E5_D35t1_190705</strain>
        <strain evidence="12">RTP21484st1_E5_RTP21484_190118</strain>
    </source>
</reference>
<dbReference type="EMBL" id="JAQMPX010000097">
    <property type="protein sequence ID" value="MDB9139509.1"/>
    <property type="molecule type" value="Genomic_DNA"/>
</dbReference>
<dbReference type="Proteomes" id="UP000095332">
    <property type="component" value="Unassembled WGS sequence"/>
</dbReference>
<accession>A0A173V2Q4</accession>
<dbReference type="Proteomes" id="UP000195950">
    <property type="component" value="Unassembled WGS sequence"/>
</dbReference>
<organism evidence="8 24">
    <name type="scientific">Parabacteroides distasonis</name>
    <dbReference type="NCBI Taxonomy" id="823"/>
    <lineage>
        <taxon>Bacteria</taxon>
        <taxon>Pseudomonadati</taxon>
        <taxon>Bacteroidota</taxon>
        <taxon>Bacteroidia</taxon>
        <taxon>Bacteroidales</taxon>
        <taxon>Tannerellaceae</taxon>
        <taxon>Parabacteroides</taxon>
    </lineage>
</organism>
<gene>
    <name evidence="20" type="ORF">B5F32_12560</name>
    <name evidence="9" type="ORF">ERS852380_01765</name>
    <name evidence="8" type="ORF">ERS852429_02548</name>
    <name evidence="10" type="ORF">ERS852560_01696</name>
    <name evidence="16" type="ORF">GKD54_05395</name>
    <name evidence="15" type="ORF">GKD58_16615</name>
    <name evidence="14" type="ORF">GKD59_07325</name>
    <name evidence="17" type="ORF">GKD66_01245</name>
    <name evidence="18" type="ORF">GKD68_04205</name>
    <name evidence="19" type="ORF">GKD70_08095</name>
    <name evidence="11" type="ORF">LI194_20520</name>
    <name evidence="21" type="ORF">P2T59_04465</name>
    <name evidence="12" type="ORF">PN599_02280</name>
    <name evidence="13" type="ORF">PN612_13475</name>
</gene>
<evidence type="ECO:0000313" key="26">
    <source>
        <dbReference type="Proteomes" id="UP000432516"/>
    </source>
</evidence>
<keyword evidence="4 6" id="KW-1133">Transmembrane helix</keyword>
<evidence type="ECO:0000313" key="22">
    <source>
        <dbReference type="Proteomes" id="UP000095332"/>
    </source>
</evidence>
<evidence type="ECO:0000313" key="21">
    <source>
        <dbReference type="EMBL" id="WET65241.1"/>
    </source>
</evidence>
<dbReference type="Proteomes" id="UP000432516">
    <property type="component" value="Unassembled WGS sequence"/>
</dbReference>
<evidence type="ECO:0000313" key="9">
    <source>
        <dbReference type="EMBL" id="CUO18900.1"/>
    </source>
</evidence>
<dbReference type="EMBL" id="CZBM01000006">
    <property type="protein sequence ID" value="CUQ20504.1"/>
    <property type="molecule type" value="Genomic_DNA"/>
</dbReference>
<keyword evidence="5 6" id="KW-0472">Membrane</keyword>
<dbReference type="InterPro" id="IPR000620">
    <property type="entry name" value="EamA_dom"/>
</dbReference>
<evidence type="ECO:0000313" key="18">
    <source>
        <dbReference type="EMBL" id="MRZ53953.1"/>
    </source>
</evidence>
<evidence type="ECO:0000259" key="7">
    <source>
        <dbReference type="Pfam" id="PF00892"/>
    </source>
</evidence>
<keyword evidence="3 6" id="KW-0812">Transmembrane</keyword>
<reference evidence="22 23" key="1">
    <citation type="submission" date="2015-09" db="EMBL/GenBank/DDBJ databases">
        <authorList>
            <consortium name="Pathogen Informatics"/>
        </authorList>
    </citation>
    <scope>NUCLEOTIDE SEQUENCE [LARGE SCALE GENOMIC DNA]</scope>
    <source>
        <strain evidence="9 23">2789STDY5608822</strain>
        <strain evidence="8 24">2789STDY5608872</strain>
        <strain evidence="10 22">2789STDY5834948</strain>
    </source>
</reference>
<evidence type="ECO:0000313" key="30">
    <source>
        <dbReference type="Proteomes" id="UP000463337"/>
    </source>
</evidence>
<keyword evidence="2" id="KW-1003">Cell membrane</keyword>
<feature type="transmembrane region" description="Helical" evidence="6">
    <location>
        <begin position="69"/>
        <end position="88"/>
    </location>
</feature>
<evidence type="ECO:0000313" key="28">
    <source>
        <dbReference type="Proteomes" id="UP000441609"/>
    </source>
</evidence>
<evidence type="ECO:0000313" key="15">
    <source>
        <dbReference type="EMBL" id="MRY85856.1"/>
    </source>
</evidence>
<evidence type="ECO:0000256" key="1">
    <source>
        <dbReference type="ARBA" id="ARBA00004651"/>
    </source>
</evidence>
<feature type="transmembrane region" description="Helical" evidence="6">
    <location>
        <begin position="155"/>
        <end position="172"/>
    </location>
</feature>
<dbReference type="Proteomes" id="UP001211522">
    <property type="component" value="Unassembled WGS sequence"/>
</dbReference>
<evidence type="ECO:0000313" key="13">
    <source>
        <dbReference type="EMBL" id="MDB9139509.1"/>
    </source>
</evidence>
<evidence type="ECO:0000313" key="8">
    <source>
        <dbReference type="EMBL" id="CUN21503.1"/>
    </source>
</evidence>
<dbReference type="EMBL" id="WKMO01000006">
    <property type="protein sequence ID" value="MSB73244.1"/>
    <property type="molecule type" value="Genomic_DNA"/>
</dbReference>
<reference evidence="20" key="3">
    <citation type="journal article" date="2018" name="BMC Genomics">
        <title>Whole genome sequencing and function prediction of 133 gut anaerobes isolated from chicken caecum in pure cultures.</title>
        <authorList>
            <person name="Medvecky M."/>
            <person name="Cejkova D."/>
            <person name="Polansky O."/>
            <person name="Karasova D."/>
            <person name="Kubasova T."/>
            <person name="Cizek A."/>
            <person name="Rychlik I."/>
        </authorList>
    </citation>
    <scope>NUCLEOTIDE SEQUENCE</scope>
    <source>
        <strain evidence="20">An199</strain>
    </source>
</reference>
<dbReference type="EMBL" id="NFJX01000010">
    <property type="protein sequence ID" value="OUP18302.1"/>
    <property type="molecule type" value="Genomic_DNA"/>
</dbReference>
<evidence type="ECO:0000313" key="14">
    <source>
        <dbReference type="EMBL" id="MRY57724.1"/>
    </source>
</evidence>
<dbReference type="RefSeq" id="WP_005857381.1">
    <property type="nucleotide sequence ID" value="NZ_AP019729.1"/>
</dbReference>
<evidence type="ECO:0000313" key="31">
    <source>
        <dbReference type="Proteomes" id="UP000471216"/>
    </source>
</evidence>
<feature type="transmembrane region" description="Helical" evidence="6">
    <location>
        <begin position="275"/>
        <end position="294"/>
    </location>
</feature>
<dbReference type="EMBL" id="JAQMPJ010000001">
    <property type="protein sequence ID" value="MDB9003831.1"/>
    <property type="molecule type" value="Genomic_DNA"/>
</dbReference>
<evidence type="ECO:0000256" key="6">
    <source>
        <dbReference type="SAM" id="Phobius"/>
    </source>
</evidence>
<dbReference type="Proteomes" id="UP000450599">
    <property type="component" value="Unassembled WGS sequence"/>
</dbReference>
<dbReference type="OrthoDB" id="9811486at2"/>
<dbReference type="Proteomes" id="UP000441358">
    <property type="component" value="Unassembled WGS sequence"/>
</dbReference>
<dbReference type="EMBL" id="CYXP01000006">
    <property type="protein sequence ID" value="CUN21503.1"/>
    <property type="molecule type" value="Genomic_DNA"/>
</dbReference>
<dbReference type="EMBL" id="CYYK01000005">
    <property type="protein sequence ID" value="CUO18900.1"/>
    <property type="molecule type" value="Genomic_DNA"/>
</dbReference>
<dbReference type="Proteomes" id="UP001210126">
    <property type="component" value="Unassembled WGS sequence"/>
</dbReference>
<dbReference type="Proteomes" id="UP000463337">
    <property type="component" value="Unassembled WGS sequence"/>
</dbReference>
<evidence type="ECO:0000313" key="27">
    <source>
        <dbReference type="Proteomes" id="UP000441358"/>
    </source>
</evidence>
<dbReference type="EMBL" id="CP120353">
    <property type="protein sequence ID" value="WET65241.1"/>
    <property type="molecule type" value="Genomic_DNA"/>
</dbReference>
<evidence type="ECO:0000313" key="19">
    <source>
        <dbReference type="EMBL" id="MSB73244.1"/>
    </source>
</evidence>
<proteinExistence type="predicted"/>
<dbReference type="Gene3D" id="1.10.3730.20">
    <property type="match status" value="1"/>
</dbReference>
<reference evidence="26 27" key="4">
    <citation type="journal article" date="2019" name="Nat. Med.">
        <title>A library of human gut bacterial isolates paired with longitudinal multiomics data enables mechanistic microbiome research.</title>
        <authorList>
            <person name="Poyet M."/>
            <person name="Groussin M."/>
            <person name="Gibbons S.M."/>
            <person name="Avila-Pacheco J."/>
            <person name="Jiang X."/>
            <person name="Kearney S.M."/>
            <person name="Perrotta A.R."/>
            <person name="Berdy B."/>
            <person name="Zhao S."/>
            <person name="Lieberman T.D."/>
            <person name="Swanson P.K."/>
            <person name="Smith M."/>
            <person name="Roesemann S."/>
            <person name="Alexander J.E."/>
            <person name="Rich S.A."/>
            <person name="Livny J."/>
            <person name="Vlamakis H."/>
            <person name="Clish C."/>
            <person name="Bullock K."/>
            <person name="Deik A."/>
            <person name="Scott J."/>
            <person name="Pierce K.A."/>
            <person name="Xavier R.J."/>
            <person name="Alm E.J."/>
        </authorList>
    </citation>
    <scope>NUCLEOTIDE SEQUENCE [LARGE SCALE GENOMIC DNA]</scope>
    <source>
        <strain evidence="16 31">BIOML-A10</strain>
        <strain evidence="15 29">BIOML-A11</strain>
        <strain evidence="18 26">BIOML-A2</strain>
        <strain evidence="19 28">BIOML-A20</strain>
        <strain evidence="17 27">BIOML-A32</strain>
        <strain evidence="14 30">BIOML-A41</strain>
    </source>
</reference>
<feature type="transmembrane region" description="Helical" evidence="6">
    <location>
        <begin position="215"/>
        <end position="238"/>
    </location>
</feature>
<feature type="transmembrane region" description="Helical" evidence="6">
    <location>
        <begin position="250"/>
        <end position="269"/>
    </location>
</feature>
<comment type="subcellular location">
    <subcellularLocation>
        <location evidence="1">Cell membrane</location>
        <topology evidence="1">Multi-pass membrane protein</topology>
    </subcellularLocation>
</comment>
<feature type="domain" description="EamA" evidence="7">
    <location>
        <begin position="10"/>
        <end position="139"/>
    </location>
</feature>
<evidence type="ECO:0000313" key="10">
    <source>
        <dbReference type="EMBL" id="CUQ20504.1"/>
    </source>
</evidence>
<evidence type="ECO:0000256" key="4">
    <source>
        <dbReference type="ARBA" id="ARBA00022989"/>
    </source>
</evidence>
<sequence length="304" mass="34012">MKNKKTEANISMVVSKTFSGLNMNALKYLLPLWMSPLTGASFRCVFAAVAFWVIGWFMKPEVSTTKDKVWLFLLGAIGIYGFMFLYLVGLSKTTPVSSSIFTSLQPIWVFLIMVFFYKEKATWMKILGILIGLSGALVCILTQQSDDLAADAFNGNMLCLASSVFYAVYLVLSQRILQKVGTMTMLRYTFTGAAFSSLLILPIEGFHAPLFSEPFHWWPFAVLMFVLIFPTVISYLLIPIGLKYLKTTLVAIYGYLILIVATITSLLIGQDRFSWTQTFAIICICAGVYLVEIAEGKEKKTVKV</sequence>
<evidence type="ECO:0000313" key="29">
    <source>
        <dbReference type="Proteomes" id="UP000450599"/>
    </source>
</evidence>
<evidence type="ECO:0000256" key="5">
    <source>
        <dbReference type="ARBA" id="ARBA00023136"/>
    </source>
</evidence>
<evidence type="ECO:0000256" key="3">
    <source>
        <dbReference type="ARBA" id="ARBA00022692"/>
    </source>
</evidence>
<dbReference type="EMBL" id="WKNE01000002">
    <property type="protein sequence ID" value="MRZ53953.1"/>
    <property type="molecule type" value="Genomic_DNA"/>
</dbReference>
<dbReference type="Pfam" id="PF00892">
    <property type="entry name" value="EamA"/>
    <property type="match status" value="2"/>
</dbReference>
<evidence type="ECO:0000313" key="16">
    <source>
        <dbReference type="EMBL" id="MRZ05662.1"/>
    </source>
</evidence>
<feature type="transmembrane region" description="Helical" evidence="6">
    <location>
        <begin position="33"/>
        <end position="57"/>
    </location>
</feature>
<dbReference type="Proteomes" id="UP001221009">
    <property type="component" value="Chromosome"/>
</dbReference>
<dbReference type="InterPro" id="IPR050638">
    <property type="entry name" value="AA-Vitamin_Transporters"/>
</dbReference>
<protein>
    <submittedName>
        <fullName evidence="11">DMT family transporter</fullName>
    </submittedName>
    <submittedName>
        <fullName evidence="14">EamA family transporter</fullName>
    </submittedName>
    <submittedName>
        <fullName evidence="8">Putative DMT superfamily transporter inner membrane protein</fullName>
    </submittedName>
</protein>
<reference evidence="25" key="2">
    <citation type="submission" date="2017-04" db="EMBL/GenBank/DDBJ databases">
        <title>Function of individual gut microbiota members based on whole genome sequencing of pure cultures obtained from chicken caecum.</title>
        <authorList>
            <person name="Medvecky M."/>
            <person name="Cejkova D."/>
            <person name="Polansky O."/>
            <person name="Karasova D."/>
            <person name="Kubasova T."/>
            <person name="Cizek A."/>
            <person name="Rychlik I."/>
        </authorList>
    </citation>
    <scope>NUCLEOTIDE SEQUENCE [LARGE SCALE GENOMIC DNA]</scope>
    <source>
        <strain evidence="25">An199</strain>
    </source>
</reference>
<dbReference type="EMBL" id="WKMC01000001">
    <property type="protein sequence ID" value="MRZ48886.1"/>
    <property type="molecule type" value="Genomic_DNA"/>
</dbReference>
<dbReference type="Proteomes" id="UP000095455">
    <property type="component" value="Unassembled WGS sequence"/>
</dbReference>
<dbReference type="SUPFAM" id="SSF103481">
    <property type="entry name" value="Multidrug resistance efflux transporter EmrE"/>
    <property type="match status" value="2"/>
</dbReference>
<evidence type="ECO:0000313" key="23">
    <source>
        <dbReference type="Proteomes" id="UP000095455"/>
    </source>
</evidence>
<dbReference type="EMBL" id="WKMW01000018">
    <property type="protein sequence ID" value="MRY85856.1"/>
    <property type="molecule type" value="Genomic_DNA"/>
</dbReference>
<dbReference type="Proteomes" id="UP001198806">
    <property type="component" value="Unassembled WGS sequence"/>
</dbReference>
<dbReference type="EMBL" id="WKLT01000005">
    <property type="protein sequence ID" value="MRY57724.1"/>
    <property type="molecule type" value="Genomic_DNA"/>
</dbReference>
<name>A0A173V2Q4_PARDI</name>
<dbReference type="EMBL" id="JAJCNI010000040">
    <property type="protein sequence ID" value="MCB6520168.1"/>
    <property type="molecule type" value="Genomic_DNA"/>
</dbReference>
<dbReference type="EMBL" id="WKMX01000004">
    <property type="protein sequence ID" value="MRZ05662.1"/>
    <property type="molecule type" value="Genomic_DNA"/>
</dbReference>
<evidence type="ECO:0000313" key="24">
    <source>
        <dbReference type="Proteomes" id="UP000095591"/>
    </source>
</evidence>
<dbReference type="AlphaFoldDB" id="A0A173V2Q4"/>
<dbReference type="Proteomes" id="UP000095591">
    <property type="component" value="Unassembled WGS sequence"/>
</dbReference>
<feature type="transmembrane region" description="Helical" evidence="6">
    <location>
        <begin position="124"/>
        <end position="143"/>
    </location>
</feature>
<dbReference type="Proteomes" id="UP000441609">
    <property type="component" value="Unassembled WGS sequence"/>
</dbReference>
<evidence type="ECO:0000256" key="2">
    <source>
        <dbReference type="ARBA" id="ARBA00022475"/>
    </source>
</evidence>
<reference evidence="11" key="5">
    <citation type="submission" date="2021-10" db="EMBL/GenBank/DDBJ databases">
        <title>Collection of gut derived symbiotic bacterial strains cultured from healthy donors.</title>
        <authorList>
            <person name="Lin H."/>
            <person name="Littmann E."/>
            <person name="Kohout C."/>
            <person name="Pamer E.G."/>
        </authorList>
    </citation>
    <scope>NUCLEOTIDE SEQUENCE</scope>
    <source>
        <strain evidence="11">DFI.2.94</strain>
    </source>
</reference>
<evidence type="ECO:0000313" key="25">
    <source>
        <dbReference type="Proteomes" id="UP000195950"/>
    </source>
</evidence>
<feature type="domain" description="EamA" evidence="7">
    <location>
        <begin position="155"/>
        <end position="291"/>
    </location>
</feature>
<evidence type="ECO:0000313" key="17">
    <source>
        <dbReference type="EMBL" id="MRZ48886.1"/>
    </source>
</evidence>
<evidence type="ECO:0000313" key="11">
    <source>
        <dbReference type="EMBL" id="MCB6520168.1"/>
    </source>
</evidence>
<dbReference type="GO" id="GO:0005886">
    <property type="term" value="C:plasma membrane"/>
    <property type="evidence" value="ECO:0007669"/>
    <property type="project" value="UniProtKB-SubCell"/>
</dbReference>
<dbReference type="PANTHER" id="PTHR32322">
    <property type="entry name" value="INNER MEMBRANE TRANSPORTER"/>
    <property type="match status" value="1"/>
</dbReference>
<feature type="transmembrane region" description="Helical" evidence="6">
    <location>
        <begin position="184"/>
        <end position="203"/>
    </location>
</feature>